<evidence type="ECO:0000313" key="1">
    <source>
        <dbReference type="EMBL" id="MBK1877913.1"/>
    </source>
</evidence>
<sequence length="468" mass="50355">MNKDIDFKNVNRRSFLRLSACAAVGTSSLFSTLFNLRQLNAATANTTSGPDGDDYKAIVCIFLYGGNDSNNLLIPSDAATYSTYAAGREQLAIPQGELLALNSLNTSGRAFGIHPSMTGCHELFNNGDLALIANVGTLLAPATLSDYRNRTAAIPDHLFSHSDQQVLWQTSVNENASVDPTGWGGRIADLIHASHNDSTISMLVSLSGSNFFQVGRNLLPFRTDSRGSSTYDILNGWDQHATTRAEGFRQLLDKDYAHLMEQAFADISNSAIKNADTFNEAISAASEFEMLPTTSLGNQLRMVAKMIQSRQALGQRRQIFFVATGGFDTHGPQLDAHAGLLGGLDSAIKGFHEALGSIDALDCVTSFTASDFGRTFDTNGRGSDHGWGGHHIVMGGAVNGQRIYGDFPDLNFGNNLDTGRGRWLPTTSVDQYAATLARWFGVSESELPTVLPNIGNFSSSNLGFMGSN</sequence>
<dbReference type="PROSITE" id="PS51318">
    <property type="entry name" value="TAT"/>
    <property type="match status" value="1"/>
</dbReference>
<dbReference type="PANTHER" id="PTHR43737">
    <property type="entry name" value="BLL7424 PROTEIN"/>
    <property type="match status" value="1"/>
</dbReference>
<name>A0A934VRS3_9BACT</name>
<dbReference type="Proteomes" id="UP000617628">
    <property type="component" value="Unassembled WGS sequence"/>
</dbReference>
<dbReference type="InterPro" id="IPR006311">
    <property type="entry name" value="TAT_signal"/>
</dbReference>
<dbReference type="RefSeq" id="WP_200356123.1">
    <property type="nucleotide sequence ID" value="NZ_JAENIL010000023.1"/>
</dbReference>
<reference evidence="1" key="1">
    <citation type="submission" date="2021-01" db="EMBL/GenBank/DDBJ databases">
        <title>Modified the classification status of verrucomicrobia.</title>
        <authorList>
            <person name="Feng X."/>
        </authorList>
    </citation>
    <scope>NUCLEOTIDE SEQUENCE</scope>
    <source>
        <strain evidence="1">KCTC 13126</strain>
    </source>
</reference>
<dbReference type="AlphaFoldDB" id="A0A934VRS3"/>
<accession>A0A934VRS3</accession>
<dbReference type="InterPro" id="IPR010869">
    <property type="entry name" value="DUF1501"/>
</dbReference>
<gene>
    <name evidence="1" type="ORF">JIN87_13635</name>
</gene>
<evidence type="ECO:0000313" key="2">
    <source>
        <dbReference type="Proteomes" id="UP000617628"/>
    </source>
</evidence>
<protein>
    <submittedName>
        <fullName evidence="1">DUF1501 domain-containing protein</fullName>
    </submittedName>
</protein>
<organism evidence="1 2">
    <name type="scientific">Pelagicoccus mobilis</name>
    <dbReference type="NCBI Taxonomy" id="415221"/>
    <lineage>
        <taxon>Bacteria</taxon>
        <taxon>Pseudomonadati</taxon>
        <taxon>Verrucomicrobiota</taxon>
        <taxon>Opitutia</taxon>
        <taxon>Puniceicoccales</taxon>
        <taxon>Pelagicoccaceae</taxon>
        <taxon>Pelagicoccus</taxon>
    </lineage>
</organism>
<comment type="caution">
    <text evidence="1">The sequence shown here is derived from an EMBL/GenBank/DDBJ whole genome shotgun (WGS) entry which is preliminary data.</text>
</comment>
<dbReference type="EMBL" id="JAENIL010000023">
    <property type="protein sequence ID" value="MBK1877913.1"/>
    <property type="molecule type" value="Genomic_DNA"/>
</dbReference>
<dbReference type="PANTHER" id="PTHR43737:SF1">
    <property type="entry name" value="DUF1501 DOMAIN-CONTAINING PROTEIN"/>
    <property type="match status" value="1"/>
</dbReference>
<keyword evidence="2" id="KW-1185">Reference proteome</keyword>
<proteinExistence type="predicted"/>
<dbReference type="Pfam" id="PF07394">
    <property type="entry name" value="DUF1501"/>
    <property type="match status" value="1"/>
</dbReference>